<dbReference type="AlphaFoldDB" id="A0A1G6GCR0"/>
<dbReference type="Gene3D" id="3.40.50.2000">
    <property type="entry name" value="Glycogen Phosphorylase B"/>
    <property type="match status" value="2"/>
</dbReference>
<keyword evidence="2" id="KW-0808">Transferase</keyword>
<dbReference type="SUPFAM" id="SSF53448">
    <property type="entry name" value="Nucleotide-diphospho-sugar transferases"/>
    <property type="match status" value="1"/>
</dbReference>
<dbReference type="EMBL" id="FMYE01000056">
    <property type="protein sequence ID" value="SDB78956.1"/>
    <property type="molecule type" value="Genomic_DNA"/>
</dbReference>
<dbReference type="InterPro" id="IPR050194">
    <property type="entry name" value="Glycosyltransferase_grp1"/>
</dbReference>
<accession>A0A1G6GCR0</accession>
<dbReference type="PANTHER" id="PTHR45947">
    <property type="entry name" value="SULFOQUINOVOSYL TRANSFERASE SQD2"/>
    <property type="match status" value="1"/>
</dbReference>
<sequence>MHNIPKIIHQIQEETQPLFSDFFSNLSQSWVENHPLWQYKLWSLHDIKELIHYEFPHFATFCDNNLNNKLLLEISRYFILYREGGIFVDSDIECIEPFDDIVKDKQCCFSYVPQLSSKKIISDSLIISKRESLFLKFIIERLDSNLNCLVEEGISFLNKTYSLYDCKDEVEIISSSIINPCSPIEIELLLNGKISENSIDNIISEAHSICYYLKERAQSKRKMNSIDVLYLSSIVGQGGAFRAAHRIHLGLRAIGIDSKMLVLNSNLGEKGNLLDNIHVAIPSPQEKVGYHNDLEPLKQYPAYNMASHTFAPAMAGTDVNRYIDIFNPKIVQIHWINAGYIKIEDLGKIKKKIVWRLADCWPLTGGCYYYGDCKRYLTGCGKCPKLGSEDMDDLSHEIWKRKEKAWKEMDMVIVVPTLWMKQCVENSTLLKGRDVFVIPNGLDLDKFYPVRKEVAREVLNIPSDKKVILYGATNAINDRRKGFSLLLQALQSLSDAYKNEYYLVIFGAERQRLDLDIPFRFMGYIRDHQILQALYSAADVMVVPSLEEAFGQTVTEAMACATPVVSFLETGPESIIEHKRTGYLARYADEKDLAAGIEWVLSSTKLNDELSVNARARIEESYDIRIIAKQYEKLYHQLLNS</sequence>
<evidence type="ECO:0000313" key="3">
    <source>
        <dbReference type="Proteomes" id="UP000183670"/>
    </source>
</evidence>
<reference evidence="2 3" key="1">
    <citation type="submission" date="2016-10" db="EMBL/GenBank/DDBJ databases">
        <authorList>
            <person name="de Groot N.N."/>
        </authorList>
    </citation>
    <scope>NUCLEOTIDE SEQUENCE [LARGE SCALE GENOMIC DNA]</scope>
    <source>
        <strain evidence="2 3">NLAE-zl-C500</strain>
    </source>
</reference>
<proteinExistence type="predicted"/>
<evidence type="ECO:0000259" key="1">
    <source>
        <dbReference type="Pfam" id="PF00534"/>
    </source>
</evidence>
<dbReference type="RefSeq" id="WP_022471927.1">
    <property type="nucleotide sequence ID" value="NZ_FMYE01000056.1"/>
</dbReference>
<dbReference type="Gene3D" id="3.90.550.20">
    <property type="match status" value="1"/>
</dbReference>
<gene>
    <name evidence="2" type="ORF">SAMN05192581_105612</name>
</gene>
<name>A0A1G6GCR0_BACOV</name>
<dbReference type="PANTHER" id="PTHR45947:SF3">
    <property type="entry name" value="SULFOQUINOVOSYL TRANSFERASE SQD2"/>
    <property type="match status" value="1"/>
</dbReference>
<evidence type="ECO:0000313" key="2">
    <source>
        <dbReference type="EMBL" id="SDB78956.1"/>
    </source>
</evidence>
<dbReference type="SUPFAM" id="SSF53756">
    <property type="entry name" value="UDP-Glycosyltransferase/glycogen phosphorylase"/>
    <property type="match status" value="1"/>
</dbReference>
<organism evidence="2 3">
    <name type="scientific">Bacteroides ovatus</name>
    <dbReference type="NCBI Taxonomy" id="28116"/>
    <lineage>
        <taxon>Bacteria</taxon>
        <taxon>Pseudomonadati</taxon>
        <taxon>Bacteroidota</taxon>
        <taxon>Bacteroidia</taxon>
        <taxon>Bacteroidales</taxon>
        <taxon>Bacteroidaceae</taxon>
        <taxon>Bacteroides</taxon>
    </lineage>
</organism>
<dbReference type="Pfam" id="PF04488">
    <property type="entry name" value="Gly_transf_sug"/>
    <property type="match status" value="1"/>
</dbReference>
<dbReference type="Proteomes" id="UP000183670">
    <property type="component" value="Unassembled WGS sequence"/>
</dbReference>
<protein>
    <submittedName>
        <fullName evidence="2">Glycosyltransferase sugar-binding region containing DXD motif-containing protein</fullName>
    </submittedName>
</protein>
<dbReference type="GO" id="GO:0016757">
    <property type="term" value="F:glycosyltransferase activity"/>
    <property type="evidence" value="ECO:0007669"/>
    <property type="project" value="InterPro"/>
</dbReference>
<dbReference type="InterPro" id="IPR001296">
    <property type="entry name" value="Glyco_trans_1"/>
</dbReference>
<dbReference type="Pfam" id="PF00534">
    <property type="entry name" value="Glycos_transf_1"/>
    <property type="match status" value="1"/>
</dbReference>
<feature type="domain" description="Glycosyl transferase family 1" evidence="1">
    <location>
        <begin position="453"/>
        <end position="616"/>
    </location>
</feature>
<dbReference type="InterPro" id="IPR007577">
    <property type="entry name" value="GlycoTrfase_DXD_sugar-bd_CS"/>
</dbReference>
<dbReference type="InterPro" id="IPR029044">
    <property type="entry name" value="Nucleotide-diphossugar_trans"/>
</dbReference>